<protein>
    <submittedName>
        <fullName evidence="2">Succinate dehydrogenase cytochrome b subunit</fullName>
    </submittedName>
</protein>
<feature type="transmembrane region" description="Helical" evidence="1">
    <location>
        <begin position="109"/>
        <end position="130"/>
    </location>
</feature>
<sequence length="230" mass="26034">MIRFSQFSWSSLGKKIYMAVFGLLLSSFLVVHLLGNFALLSPDKDHLNKYSHFLTHNLGTLVLILEIILGLLFVGHFVYGIIVQLGNWSARPTRYKMVRNAGGASKKTIASTTMIYTGLLILIFVVIHLLNFKYGEEIMYTTKDGQYIRDMYATVVTFFGDIWNVVFYEVIMILLGFHLSHGVWSAFQSLGINGPRFMKFIRGFGYLFAVVIAVGFFIIPIWVHITGGAQ</sequence>
<keyword evidence="1" id="KW-1133">Transmembrane helix</keyword>
<proteinExistence type="predicted"/>
<dbReference type="InterPro" id="IPR011138">
    <property type="entry name" value="Cytochrome_b-558"/>
</dbReference>
<evidence type="ECO:0000313" key="2">
    <source>
        <dbReference type="EMBL" id="HHJ52641.1"/>
    </source>
</evidence>
<feature type="transmembrane region" description="Helical" evidence="1">
    <location>
        <begin position="16"/>
        <end position="40"/>
    </location>
</feature>
<dbReference type="InterPro" id="IPR034804">
    <property type="entry name" value="SQR/QFR_C/D"/>
</dbReference>
<organism evidence="2">
    <name type="scientific">Caldithrix abyssi</name>
    <dbReference type="NCBI Taxonomy" id="187145"/>
    <lineage>
        <taxon>Bacteria</taxon>
        <taxon>Pseudomonadati</taxon>
        <taxon>Calditrichota</taxon>
        <taxon>Calditrichia</taxon>
        <taxon>Calditrichales</taxon>
        <taxon>Calditrichaceae</taxon>
        <taxon>Caldithrix</taxon>
    </lineage>
</organism>
<dbReference type="Gene3D" id="1.20.1300.10">
    <property type="entry name" value="Fumarate reductase/succinate dehydrogenase, transmembrane subunit"/>
    <property type="match status" value="1"/>
</dbReference>
<dbReference type="AlphaFoldDB" id="A0A7V5PPD4"/>
<name>A0A7V5PPD4_CALAY</name>
<accession>A0A7V5PPD4</accession>
<reference evidence="2" key="1">
    <citation type="journal article" date="2020" name="mSystems">
        <title>Genome- and Community-Level Interaction Insights into Carbon Utilization and Element Cycling Functions of Hydrothermarchaeota in Hydrothermal Sediment.</title>
        <authorList>
            <person name="Zhou Z."/>
            <person name="Liu Y."/>
            <person name="Xu W."/>
            <person name="Pan J."/>
            <person name="Luo Z.H."/>
            <person name="Li M."/>
        </authorList>
    </citation>
    <scope>NUCLEOTIDE SEQUENCE [LARGE SCALE GENOMIC DNA]</scope>
    <source>
        <strain evidence="2">HyVt-527</strain>
    </source>
</reference>
<gene>
    <name evidence="2" type="ORF">ENJ89_05560</name>
</gene>
<comment type="caution">
    <text evidence="2">The sequence shown here is derived from an EMBL/GenBank/DDBJ whole genome shotgun (WGS) entry which is preliminary data.</text>
</comment>
<evidence type="ECO:0000256" key="1">
    <source>
        <dbReference type="SAM" id="Phobius"/>
    </source>
</evidence>
<feature type="transmembrane region" description="Helical" evidence="1">
    <location>
        <begin position="165"/>
        <end position="184"/>
    </location>
</feature>
<dbReference type="NCBIfam" id="TIGR02046">
    <property type="entry name" value="sdhC_b558_fam"/>
    <property type="match status" value="1"/>
</dbReference>
<dbReference type="SUPFAM" id="SSF81343">
    <property type="entry name" value="Fumarate reductase respiratory complex transmembrane subunits"/>
    <property type="match status" value="1"/>
</dbReference>
<keyword evidence="1" id="KW-0472">Membrane</keyword>
<dbReference type="EMBL" id="DROD01000382">
    <property type="protein sequence ID" value="HHJ52641.1"/>
    <property type="molecule type" value="Genomic_DNA"/>
</dbReference>
<feature type="transmembrane region" description="Helical" evidence="1">
    <location>
        <begin position="204"/>
        <end position="225"/>
    </location>
</feature>
<dbReference type="Proteomes" id="UP000886124">
    <property type="component" value="Unassembled WGS sequence"/>
</dbReference>
<dbReference type="CDD" id="cd03498">
    <property type="entry name" value="SQR_TypeB_2_TM"/>
    <property type="match status" value="1"/>
</dbReference>
<dbReference type="GO" id="GO:0016020">
    <property type="term" value="C:membrane"/>
    <property type="evidence" value="ECO:0007669"/>
    <property type="project" value="InterPro"/>
</dbReference>
<feature type="transmembrane region" description="Helical" evidence="1">
    <location>
        <begin position="60"/>
        <end position="88"/>
    </location>
</feature>
<keyword evidence="1" id="KW-0812">Transmembrane</keyword>